<evidence type="ECO:0000259" key="4">
    <source>
        <dbReference type="PROSITE" id="PS50994"/>
    </source>
</evidence>
<dbReference type="InterPro" id="IPR001584">
    <property type="entry name" value="Integrase_cat-core"/>
</dbReference>
<feature type="signal peptide" evidence="3">
    <location>
        <begin position="1"/>
        <end position="18"/>
    </location>
</feature>
<feature type="chain" id="PRO_5043023754" description="Integrase catalytic domain-containing protein" evidence="3">
    <location>
        <begin position="19"/>
        <end position="595"/>
    </location>
</feature>
<dbReference type="InterPro" id="IPR039537">
    <property type="entry name" value="Retrotran_Ty1/copia-like"/>
</dbReference>
<sequence length="595" mass="65915">MLLGIILSCHLPVKAIQADNGCEFVNHAIQTIIDAYGVLLRLSCPCASPQNGKAEHVLHTLNNISRTLLVHAHMPPTYWAEALSTATYLLNRRHCSAIGNSIPYEHLFKRAPDYNNLRVFGCLCYPNLIATAQHKLAPHSTACVFLGYPSSHKGYRCLDLSSQRVIISCHVVFDDTDLSCTSPSRHLHTASTSDTSLFVFKEGSYIAYLLLYVDDIILTASSPALLQRVTSLLRYEFAMTDLGALHHFLGISVTRSSSGLFLSQRQYAVDLLQRAGMAECRSTATPINTRGKLSVTDGAPYLTLTCPDLAYAVQQVCLFIHDPCKPHLALIKRILRYVKGTLSAGLHIGLVASAVDCVLGCRLGRLSRLQAFHLRLLCLPRQQPRLLVFETTDNSLAFHGVLSCCTCCGRVLLASSASPRTPCSACFANVVYCDNVSTVYMTANLVHHRRTKHIDIDIHFVREKVALGQVQVLHVPCSHQFADIMTKGLLVQLFTDFRSSLCIAVVFWSTRRPARVRSHVASSSRIDFVRSTSAAGRQSRIQFDSRHRLLLPVVVGFLVRRRCWFVAALAVGRGILSTRVVRRLRSACRSACCRT</sequence>
<reference evidence="5 6" key="1">
    <citation type="submission" date="2024-02" db="EMBL/GenBank/DDBJ databases">
        <title>High-quality chromosome-scale genome assembly of Pensacola bahiagrass (Paspalum notatum Flugge var. saurae).</title>
        <authorList>
            <person name="Vega J.M."/>
            <person name="Podio M."/>
            <person name="Orjuela J."/>
            <person name="Siena L.A."/>
            <person name="Pessino S.C."/>
            <person name="Combes M.C."/>
            <person name="Mariac C."/>
            <person name="Albertini E."/>
            <person name="Pupilli F."/>
            <person name="Ortiz J.P.A."/>
            <person name="Leblanc O."/>
        </authorList>
    </citation>
    <scope>NUCLEOTIDE SEQUENCE [LARGE SCALE GENOMIC DNA]</scope>
    <source>
        <strain evidence="5">R1</strain>
        <tissue evidence="5">Leaf</tissue>
    </source>
</reference>
<evidence type="ECO:0000313" key="5">
    <source>
        <dbReference type="EMBL" id="WVZ58276.1"/>
    </source>
</evidence>
<keyword evidence="2" id="KW-0378">Hydrolase</keyword>
<dbReference type="InterPro" id="IPR036397">
    <property type="entry name" value="RNaseH_sf"/>
</dbReference>
<keyword evidence="3" id="KW-0732">Signal</keyword>
<dbReference type="GO" id="GO:0015074">
    <property type="term" value="P:DNA integration"/>
    <property type="evidence" value="ECO:0007669"/>
    <property type="project" value="InterPro"/>
</dbReference>
<dbReference type="Pfam" id="PF07727">
    <property type="entry name" value="RVT_2"/>
    <property type="match status" value="1"/>
</dbReference>
<keyword evidence="1" id="KW-0479">Metal-binding</keyword>
<dbReference type="CDD" id="cd09272">
    <property type="entry name" value="RNase_HI_RT_Ty1"/>
    <property type="match status" value="1"/>
</dbReference>
<dbReference type="PROSITE" id="PS50994">
    <property type="entry name" value="INTEGRASE"/>
    <property type="match status" value="1"/>
</dbReference>
<dbReference type="GO" id="GO:0003676">
    <property type="term" value="F:nucleic acid binding"/>
    <property type="evidence" value="ECO:0007669"/>
    <property type="project" value="InterPro"/>
</dbReference>
<evidence type="ECO:0000256" key="3">
    <source>
        <dbReference type="SAM" id="SignalP"/>
    </source>
</evidence>
<dbReference type="SUPFAM" id="SSF56672">
    <property type="entry name" value="DNA/RNA polymerases"/>
    <property type="match status" value="1"/>
</dbReference>
<protein>
    <recommendedName>
        <fullName evidence="4">Integrase catalytic domain-containing protein</fullName>
    </recommendedName>
</protein>
<keyword evidence="6" id="KW-1185">Reference proteome</keyword>
<dbReference type="AlphaFoldDB" id="A0AAQ3SP97"/>
<evidence type="ECO:0000256" key="1">
    <source>
        <dbReference type="ARBA" id="ARBA00022723"/>
    </source>
</evidence>
<dbReference type="Proteomes" id="UP001341281">
    <property type="component" value="Chromosome 02"/>
</dbReference>
<name>A0AAQ3SP97_PASNO</name>
<dbReference type="GO" id="GO:0046872">
    <property type="term" value="F:metal ion binding"/>
    <property type="evidence" value="ECO:0007669"/>
    <property type="project" value="UniProtKB-KW"/>
</dbReference>
<dbReference type="PANTHER" id="PTHR42648">
    <property type="entry name" value="TRANSPOSASE, PUTATIVE-RELATED"/>
    <property type="match status" value="1"/>
</dbReference>
<dbReference type="GO" id="GO:0016787">
    <property type="term" value="F:hydrolase activity"/>
    <property type="evidence" value="ECO:0007669"/>
    <property type="project" value="UniProtKB-KW"/>
</dbReference>
<dbReference type="PANTHER" id="PTHR42648:SF26">
    <property type="entry name" value="INTEGRASE CATALYTIC DOMAIN-CONTAINING PROTEIN"/>
    <property type="match status" value="1"/>
</dbReference>
<dbReference type="InterPro" id="IPR012337">
    <property type="entry name" value="RNaseH-like_sf"/>
</dbReference>
<feature type="domain" description="Integrase catalytic" evidence="4">
    <location>
        <begin position="1"/>
        <end position="111"/>
    </location>
</feature>
<accession>A0AAQ3SP97</accession>
<organism evidence="5 6">
    <name type="scientific">Paspalum notatum var. saurae</name>
    <dbReference type="NCBI Taxonomy" id="547442"/>
    <lineage>
        <taxon>Eukaryota</taxon>
        <taxon>Viridiplantae</taxon>
        <taxon>Streptophyta</taxon>
        <taxon>Embryophyta</taxon>
        <taxon>Tracheophyta</taxon>
        <taxon>Spermatophyta</taxon>
        <taxon>Magnoliopsida</taxon>
        <taxon>Liliopsida</taxon>
        <taxon>Poales</taxon>
        <taxon>Poaceae</taxon>
        <taxon>PACMAD clade</taxon>
        <taxon>Panicoideae</taxon>
        <taxon>Andropogonodae</taxon>
        <taxon>Paspaleae</taxon>
        <taxon>Paspalinae</taxon>
        <taxon>Paspalum</taxon>
    </lineage>
</organism>
<dbReference type="EMBL" id="CP144746">
    <property type="protein sequence ID" value="WVZ58276.1"/>
    <property type="molecule type" value="Genomic_DNA"/>
</dbReference>
<proteinExistence type="predicted"/>
<evidence type="ECO:0000256" key="2">
    <source>
        <dbReference type="ARBA" id="ARBA00022801"/>
    </source>
</evidence>
<dbReference type="InterPro" id="IPR013103">
    <property type="entry name" value="RVT_2"/>
</dbReference>
<gene>
    <name evidence="5" type="ORF">U9M48_008559</name>
</gene>
<dbReference type="InterPro" id="IPR057670">
    <property type="entry name" value="SH3_retrovirus"/>
</dbReference>
<dbReference type="SUPFAM" id="SSF53098">
    <property type="entry name" value="Ribonuclease H-like"/>
    <property type="match status" value="1"/>
</dbReference>
<dbReference type="Gene3D" id="3.30.420.10">
    <property type="entry name" value="Ribonuclease H-like superfamily/Ribonuclease H"/>
    <property type="match status" value="1"/>
</dbReference>
<evidence type="ECO:0000313" key="6">
    <source>
        <dbReference type="Proteomes" id="UP001341281"/>
    </source>
</evidence>
<dbReference type="InterPro" id="IPR043502">
    <property type="entry name" value="DNA/RNA_pol_sf"/>
</dbReference>
<dbReference type="Pfam" id="PF25597">
    <property type="entry name" value="SH3_retrovirus"/>
    <property type="match status" value="1"/>
</dbReference>